<proteinExistence type="predicted"/>
<dbReference type="AlphaFoldDB" id="A0A0E4H5L7"/>
<dbReference type="OrthoDB" id="2234845at2"/>
<dbReference type="RefSeq" id="WP_093650741.1">
    <property type="nucleotide sequence ID" value="NZ_CTEN01000003.1"/>
</dbReference>
<evidence type="ECO:0000313" key="2">
    <source>
        <dbReference type="Proteomes" id="UP000198604"/>
    </source>
</evidence>
<evidence type="ECO:0000313" key="1">
    <source>
        <dbReference type="EMBL" id="CQR25167.1"/>
    </source>
</evidence>
<reference evidence="2" key="1">
    <citation type="submission" date="2015-03" db="EMBL/GenBank/DDBJ databases">
        <authorList>
            <person name="Urmite Genomes"/>
        </authorList>
    </citation>
    <scope>NUCLEOTIDE SEQUENCE [LARGE SCALE GENOMIC DNA]</scope>
    <source>
        <strain evidence="2">FF10</strain>
    </source>
</reference>
<accession>A0A0E4H5L7</accession>
<keyword evidence="2" id="KW-1185">Reference proteome</keyword>
<sequence>MKTIKEQIEDCIAELGNYNSSLSELSKSQHYLLKRTNAKISDFEDFLNDLKGSVAIFKKE</sequence>
<dbReference type="STRING" id="1608583.BN1356_01510"/>
<gene>
    <name evidence="1" type="ORF">BN1356_01510</name>
</gene>
<protein>
    <submittedName>
        <fullName evidence="1">Uncharacterized protein</fullName>
    </submittedName>
</protein>
<dbReference type="Proteomes" id="UP000198604">
    <property type="component" value="Unassembled WGS sequence"/>
</dbReference>
<organism evidence="1 2">
    <name type="scientific">Streptococcus varani</name>
    <dbReference type="NCBI Taxonomy" id="1608583"/>
    <lineage>
        <taxon>Bacteria</taxon>
        <taxon>Bacillati</taxon>
        <taxon>Bacillota</taxon>
        <taxon>Bacilli</taxon>
        <taxon>Lactobacillales</taxon>
        <taxon>Streptococcaceae</taxon>
        <taxon>Streptococcus</taxon>
    </lineage>
</organism>
<name>A0A0E4H5L7_9STRE</name>
<dbReference type="EMBL" id="CTEN01000003">
    <property type="protein sequence ID" value="CQR25167.1"/>
    <property type="molecule type" value="Genomic_DNA"/>
</dbReference>